<accession>A0A6G1KV62</accession>
<protein>
    <submittedName>
        <fullName evidence="2">Uncharacterized protein</fullName>
    </submittedName>
</protein>
<sequence>MSRTTVRPTSTAATGFSVLRLLCRRMTSAFRASRSQRIALADSPCDLWRYRISYSRAGRFTIPSPFLQSEEREEHPGLSTSTPDNRKLHLRHAQGHRSQDYQNQKRDSCRLNISLILDSIEQEWNDRRGWRLDSTPLA</sequence>
<organism evidence="2 3">
    <name type="scientific">Teratosphaeria nubilosa</name>
    <dbReference type="NCBI Taxonomy" id="161662"/>
    <lineage>
        <taxon>Eukaryota</taxon>
        <taxon>Fungi</taxon>
        <taxon>Dikarya</taxon>
        <taxon>Ascomycota</taxon>
        <taxon>Pezizomycotina</taxon>
        <taxon>Dothideomycetes</taxon>
        <taxon>Dothideomycetidae</taxon>
        <taxon>Mycosphaerellales</taxon>
        <taxon>Teratosphaeriaceae</taxon>
        <taxon>Teratosphaeria</taxon>
    </lineage>
</organism>
<reference evidence="2" key="1">
    <citation type="journal article" date="2020" name="Stud. Mycol.">
        <title>101 Dothideomycetes genomes: a test case for predicting lifestyles and emergence of pathogens.</title>
        <authorList>
            <person name="Haridas S."/>
            <person name="Albert R."/>
            <person name="Binder M."/>
            <person name="Bloem J."/>
            <person name="Labutti K."/>
            <person name="Salamov A."/>
            <person name="Andreopoulos B."/>
            <person name="Baker S."/>
            <person name="Barry K."/>
            <person name="Bills G."/>
            <person name="Bluhm B."/>
            <person name="Cannon C."/>
            <person name="Castanera R."/>
            <person name="Culley D."/>
            <person name="Daum C."/>
            <person name="Ezra D."/>
            <person name="Gonzalez J."/>
            <person name="Henrissat B."/>
            <person name="Kuo A."/>
            <person name="Liang C."/>
            <person name="Lipzen A."/>
            <person name="Lutzoni F."/>
            <person name="Magnuson J."/>
            <person name="Mondo S."/>
            <person name="Nolan M."/>
            <person name="Ohm R."/>
            <person name="Pangilinan J."/>
            <person name="Park H.-J."/>
            <person name="Ramirez L."/>
            <person name="Alfaro M."/>
            <person name="Sun H."/>
            <person name="Tritt A."/>
            <person name="Yoshinaga Y."/>
            <person name="Zwiers L.-H."/>
            <person name="Turgeon B."/>
            <person name="Goodwin S."/>
            <person name="Spatafora J."/>
            <person name="Crous P."/>
            <person name="Grigoriev I."/>
        </authorList>
    </citation>
    <scope>NUCLEOTIDE SEQUENCE</scope>
    <source>
        <strain evidence="2">CBS 116005</strain>
    </source>
</reference>
<gene>
    <name evidence="2" type="ORF">EJ03DRAFT_48543</name>
</gene>
<dbReference type="AlphaFoldDB" id="A0A6G1KV62"/>
<name>A0A6G1KV62_9PEZI</name>
<feature type="region of interest" description="Disordered" evidence="1">
    <location>
        <begin position="65"/>
        <end position="86"/>
    </location>
</feature>
<proteinExistence type="predicted"/>
<keyword evidence="3" id="KW-1185">Reference proteome</keyword>
<evidence type="ECO:0000256" key="1">
    <source>
        <dbReference type="SAM" id="MobiDB-lite"/>
    </source>
</evidence>
<dbReference type="Proteomes" id="UP000799436">
    <property type="component" value="Unassembled WGS sequence"/>
</dbReference>
<dbReference type="EMBL" id="ML995951">
    <property type="protein sequence ID" value="KAF2763934.1"/>
    <property type="molecule type" value="Genomic_DNA"/>
</dbReference>
<evidence type="ECO:0000313" key="3">
    <source>
        <dbReference type="Proteomes" id="UP000799436"/>
    </source>
</evidence>
<evidence type="ECO:0000313" key="2">
    <source>
        <dbReference type="EMBL" id="KAF2763934.1"/>
    </source>
</evidence>